<sequence>MSSQEAMQVVIGAPATGNNFFPRPQISQQLRRALQVEHVLFLAPRRTGKTSVLLDLQAHAPARTRSVFLNLEEFSHPEQWINAMATKLSQIKDAAWRQKLKTTGSLLTRLKIKNVEIAAVDWATKGQELMQDLQQLKDPIWFLLDEFPIMIDQIAKTHHVALAEATLHWARNLRQQPNSPVRLLLTGSIGLDSVLRRHGIRGVANDLRRETLKPLQPDEALRFTLKLAQDNGINLPEALAQDYLQRLGLGLWPFFIQLLIAELQEADPLPSTCADMEQIFQTLARSKRNQYAANMWDRLRDIFNSNEQAARALLKLVAAQPAGIALRQLRGQLPQLEADDFDYVLEVLQHDGYLSETESGNICFFSQLLRDFWLYKGRV</sequence>
<evidence type="ECO:0000313" key="1">
    <source>
        <dbReference type="EMBL" id="POZ53809.1"/>
    </source>
</evidence>
<dbReference type="AlphaFoldDB" id="A0A2S5CSK0"/>
<dbReference type="Gene3D" id="3.40.50.300">
    <property type="entry name" value="P-loop containing nucleotide triphosphate hydrolases"/>
    <property type="match status" value="1"/>
</dbReference>
<dbReference type="RefSeq" id="WP_146054506.1">
    <property type="nucleotide sequence ID" value="NZ_PGFZ01000001.1"/>
</dbReference>
<dbReference type="EMBL" id="PGFZ01000001">
    <property type="protein sequence ID" value="POZ53809.1"/>
    <property type="molecule type" value="Genomic_DNA"/>
</dbReference>
<gene>
    <name evidence="1" type="ORF">AADEFJLK_00850</name>
</gene>
<dbReference type="SUPFAM" id="SSF52540">
    <property type="entry name" value="P-loop containing nucleoside triphosphate hydrolases"/>
    <property type="match status" value="1"/>
</dbReference>
<comment type="caution">
    <text evidence="1">The sequence shown here is derived from an EMBL/GenBank/DDBJ whole genome shotgun (WGS) entry which is preliminary data.</text>
</comment>
<accession>A0A2S5CSK0</accession>
<dbReference type="PANTHER" id="PTHR34301">
    <property type="entry name" value="DNA-BINDING PROTEIN-RELATED"/>
    <property type="match status" value="1"/>
</dbReference>
<dbReference type="Proteomes" id="UP000237423">
    <property type="component" value="Unassembled WGS sequence"/>
</dbReference>
<dbReference type="PANTHER" id="PTHR34301:SF8">
    <property type="entry name" value="ATPASE DOMAIN-CONTAINING PROTEIN"/>
    <property type="match status" value="1"/>
</dbReference>
<evidence type="ECO:0008006" key="3">
    <source>
        <dbReference type="Google" id="ProtNLM"/>
    </source>
</evidence>
<name>A0A2S5CSK0_9GAMM</name>
<evidence type="ECO:0000313" key="2">
    <source>
        <dbReference type="Proteomes" id="UP000237423"/>
    </source>
</evidence>
<proteinExistence type="predicted"/>
<reference evidence="1 2" key="1">
    <citation type="submission" date="2017-11" db="EMBL/GenBank/DDBJ databases">
        <title>Draft Genome Sequence of Methylobacter psychrotolerans Sph1T, an Obligate Methanotroph from Low-Temperature Environments.</title>
        <authorList>
            <person name="Oshkin I.Y."/>
            <person name="Miroshnikov K."/>
            <person name="Belova S.E."/>
            <person name="Korzhenkov A."/>
            <person name="Toshchakov S.V."/>
            <person name="Dedysh S.N."/>
        </authorList>
    </citation>
    <scope>NUCLEOTIDE SEQUENCE [LARGE SCALE GENOMIC DNA]</scope>
    <source>
        <strain evidence="1 2">Sph1</strain>
    </source>
</reference>
<protein>
    <recommendedName>
        <fullName evidence="3">ATP-binding protein</fullName>
    </recommendedName>
</protein>
<organism evidence="1 2">
    <name type="scientific">Methylovulum psychrotolerans</name>
    <dbReference type="NCBI Taxonomy" id="1704499"/>
    <lineage>
        <taxon>Bacteria</taxon>
        <taxon>Pseudomonadati</taxon>
        <taxon>Pseudomonadota</taxon>
        <taxon>Gammaproteobacteria</taxon>
        <taxon>Methylococcales</taxon>
        <taxon>Methylococcaceae</taxon>
        <taxon>Methylovulum</taxon>
    </lineage>
</organism>
<dbReference type="InterPro" id="IPR027417">
    <property type="entry name" value="P-loop_NTPase"/>
</dbReference>